<dbReference type="Proteomes" id="UP000785783">
    <property type="component" value="Unassembled WGS sequence"/>
</dbReference>
<dbReference type="InterPro" id="IPR003445">
    <property type="entry name" value="Cat_transpt"/>
</dbReference>
<keyword evidence="5 12" id="KW-0812">Transmembrane</keyword>
<feature type="transmembrane region" description="Helical" evidence="12">
    <location>
        <begin position="230"/>
        <end position="257"/>
    </location>
</feature>
<dbReference type="InterPro" id="IPR004772">
    <property type="entry name" value="TrkH"/>
</dbReference>
<feature type="transmembrane region" description="Helical" evidence="12">
    <location>
        <begin position="133"/>
        <end position="153"/>
    </location>
</feature>
<dbReference type="Pfam" id="PF02386">
    <property type="entry name" value="TrkH"/>
    <property type="match status" value="1"/>
</dbReference>
<keyword evidence="9 10" id="KW-0472">Membrane</keyword>
<feature type="transmembrane region" description="Helical" evidence="12">
    <location>
        <begin position="388"/>
        <end position="412"/>
    </location>
</feature>
<evidence type="ECO:0000256" key="12">
    <source>
        <dbReference type="SAM" id="Phobius"/>
    </source>
</evidence>
<evidence type="ECO:0000256" key="11">
    <source>
        <dbReference type="PIRSR" id="PIRSR006247-1"/>
    </source>
</evidence>
<proteinExistence type="inferred from homology"/>
<feature type="transmembrane region" description="Helical" evidence="12">
    <location>
        <begin position="269"/>
        <end position="287"/>
    </location>
</feature>
<feature type="binding site" evidence="11">
    <location>
        <position position="219"/>
    </location>
    <ligand>
        <name>K(+)</name>
        <dbReference type="ChEBI" id="CHEBI:29103"/>
    </ligand>
</feature>
<keyword evidence="6 10" id="KW-0630">Potassium</keyword>
<gene>
    <name evidence="13" type="ORF">ISQ19_02790</name>
</gene>
<dbReference type="PANTHER" id="PTHR32024:SF3">
    <property type="entry name" value="TRK SYSTEM POTASSIUM UPTAKE PROTEIN"/>
    <property type="match status" value="1"/>
</dbReference>
<evidence type="ECO:0000313" key="13">
    <source>
        <dbReference type="EMBL" id="MBL6761604.1"/>
    </source>
</evidence>
<keyword evidence="3 10" id="KW-1003">Cell membrane</keyword>
<feature type="transmembrane region" description="Helical" evidence="12">
    <location>
        <begin position="186"/>
        <end position="210"/>
    </location>
</feature>
<comment type="function">
    <text evidence="10">Low-affinity potassium transport system. Interacts with Trk system potassium uptake protein TrkA.</text>
</comment>
<accession>A0A937HG79</accession>
<comment type="caution">
    <text evidence="13">The sequence shown here is derived from an EMBL/GenBank/DDBJ whole genome shotgun (WGS) entry which is preliminary data.</text>
</comment>
<organism evidence="13 14">
    <name type="scientific">PS1 clade bacterium</name>
    <dbReference type="NCBI Taxonomy" id="2175152"/>
    <lineage>
        <taxon>Bacteria</taxon>
        <taxon>Pseudomonadati</taxon>
        <taxon>Pseudomonadota</taxon>
        <taxon>Alphaproteobacteria</taxon>
        <taxon>PS1 clade</taxon>
    </lineage>
</organism>
<keyword evidence="11" id="KW-0479">Metal-binding</keyword>
<dbReference type="PANTHER" id="PTHR32024">
    <property type="entry name" value="TRK SYSTEM POTASSIUM UPTAKE PROTEIN TRKG-RELATED"/>
    <property type="match status" value="1"/>
</dbReference>
<dbReference type="GO" id="GO:0005886">
    <property type="term" value="C:plasma membrane"/>
    <property type="evidence" value="ECO:0007669"/>
    <property type="project" value="UniProtKB-SubCell"/>
</dbReference>
<comment type="subcellular location">
    <subcellularLocation>
        <location evidence="10">Cell inner membrane</location>
        <topology evidence="10">Multi-pass membrane protein</topology>
    </subcellularLocation>
    <subcellularLocation>
        <location evidence="1">Cell membrane</location>
        <topology evidence="1">Multi-pass membrane protein</topology>
    </subcellularLocation>
</comment>
<feature type="transmembrane region" description="Helical" evidence="12">
    <location>
        <begin position="454"/>
        <end position="475"/>
    </location>
</feature>
<feature type="transmembrane region" description="Helical" evidence="12">
    <location>
        <begin position="327"/>
        <end position="349"/>
    </location>
</feature>
<dbReference type="GO" id="GO:0015379">
    <property type="term" value="F:potassium:chloride symporter activity"/>
    <property type="evidence" value="ECO:0007669"/>
    <property type="project" value="InterPro"/>
</dbReference>
<evidence type="ECO:0000256" key="10">
    <source>
        <dbReference type="PIRNR" id="PIRNR006247"/>
    </source>
</evidence>
<feature type="binding site" evidence="11">
    <location>
        <position position="112"/>
    </location>
    <ligand>
        <name>K(+)</name>
        <dbReference type="ChEBI" id="CHEBI:29103"/>
    </ligand>
</feature>
<evidence type="ECO:0000256" key="7">
    <source>
        <dbReference type="ARBA" id="ARBA00022989"/>
    </source>
</evidence>
<keyword evidence="10" id="KW-0997">Cell inner membrane</keyword>
<dbReference type="EMBL" id="JADHOK010000022">
    <property type="protein sequence ID" value="MBL6761604.1"/>
    <property type="molecule type" value="Genomic_DNA"/>
</dbReference>
<dbReference type="PIRSF" id="PIRSF006247">
    <property type="entry name" value="TrkH"/>
    <property type="match status" value="1"/>
</dbReference>
<sequence>MSDNRTIFFIIGLLLAAVAGGMLLPAMAAATIGHGDWQVFVTSALVTGFIAGALILTNRGKLPPLSVKQAFTLTSLSWLALTGFAALPFAFGELDMSYTDAFFEAMSGLTTTGATVITNLDDAPPGILLWRALLQWFGGIGIIVMAISVLPMLNIGGMQLFRLESSDTSEKILPRTAQIAGSITRLYFGITLACVLAYLAAGMGLFDAVAHAMTTIATGGFSTRNDSLGAFGPSAAMVAIFFMLVSAVPFVAYLQLVNRKFDKFVRDEQIRAFFMLALVAAATMWIYQLTMSGTQAAPALLSAAFNTTSILTGTGYATADYSDWGPFAVALFFILTFIGGCAGSTACGLKIFRLQVVVKAGWRYIRQLTRPNGVFVIRYNGRLLDDDVANSVVAFVLIFILTFSAVAVSLSLMGLDPLTALSAAAAAIANVGPGLGPEIGPSGTYAGLPTQAKWVLAFGMLLGRLEFLTVLVLFAPSFWRR</sequence>
<feature type="binding site" evidence="11">
    <location>
        <position position="111"/>
    </location>
    <ligand>
        <name>K(+)</name>
        <dbReference type="ChEBI" id="CHEBI:29103"/>
    </ligand>
</feature>
<evidence type="ECO:0000256" key="8">
    <source>
        <dbReference type="ARBA" id="ARBA00023065"/>
    </source>
</evidence>
<evidence type="ECO:0000256" key="1">
    <source>
        <dbReference type="ARBA" id="ARBA00004651"/>
    </source>
</evidence>
<feature type="binding site" evidence="11">
    <location>
        <position position="430"/>
    </location>
    <ligand>
        <name>K(+)</name>
        <dbReference type="ChEBI" id="CHEBI:29103"/>
    </ligand>
</feature>
<evidence type="ECO:0000256" key="3">
    <source>
        <dbReference type="ARBA" id="ARBA00022475"/>
    </source>
</evidence>
<keyword evidence="7 12" id="KW-1133">Transmembrane helix</keyword>
<feature type="binding site" evidence="11">
    <location>
        <position position="314"/>
    </location>
    <ligand>
        <name>K(+)</name>
        <dbReference type="ChEBI" id="CHEBI:29103"/>
    </ligand>
</feature>
<feature type="transmembrane region" description="Helical" evidence="12">
    <location>
        <begin position="40"/>
        <end position="58"/>
    </location>
</feature>
<evidence type="ECO:0000256" key="4">
    <source>
        <dbReference type="ARBA" id="ARBA00022538"/>
    </source>
</evidence>
<dbReference type="AlphaFoldDB" id="A0A937HG79"/>
<reference evidence="13" key="1">
    <citation type="submission" date="2020-10" db="EMBL/GenBank/DDBJ databases">
        <title>Microbiome of the Black Sea water column analyzed by genome centric metagenomics.</title>
        <authorList>
            <person name="Cabello-Yeves P.J."/>
            <person name="Callieri C."/>
            <person name="Picazo A."/>
            <person name="Mehrshad M."/>
            <person name="Haro-Moreno J.M."/>
            <person name="Roda-Garcia J."/>
            <person name="Dzembekova N."/>
            <person name="Slabakova V."/>
            <person name="Slabakova N."/>
            <person name="Moncheva S."/>
            <person name="Rodriguez-Valera F."/>
        </authorList>
    </citation>
    <scope>NUCLEOTIDE SEQUENCE</scope>
    <source>
        <strain evidence="13">BS307-5m-G5</strain>
    </source>
</reference>
<evidence type="ECO:0000256" key="9">
    <source>
        <dbReference type="ARBA" id="ARBA00023136"/>
    </source>
</evidence>
<keyword evidence="2 10" id="KW-0813">Transport</keyword>
<evidence type="ECO:0000256" key="2">
    <source>
        <dbReference type="ARBA" id="ARBA00022448"/>
    </source>
</evidence>
<protein>
    <recommendedName>
        <fullName evidence="10">Trk system potassium uptake protein</fullName>
    </recommendedName>
</protein>
<name>A0A937HG79_9PROT</name>
<dbReference type="GO" id="GO:0046872">
    <property type="term" value="F:metal ion binding"/>
    <property type="evidence" value="ECO:0007669"/>
    <property type="project" value="UniProtKB-KW"/>
</dbReference>
<feature type="binding site" evidence="11">
    <location>
        <position position="431"/>
    </location>
    <ligand>
        <name>K(+)</name>
        <dbReference type="ChEBI" id="CHEBI:29103"/>
    </ligand>
</feature>
<evidence type="ECO:0000256" key="6">
    <source>
        <dbReference type="ARBA" id="ARBA00022958"/>
    </source>
</evidence>
<keyword evidence="4 10" id="KW-0633">Potassium transport</keyword>
<keyword evidence="8 10" id="KW-0406">Ion transport</keyword>
<comment type="similarity">
    <text evidence="10">Belongs to the TrkH potassium transport family.</text>
</comment>
<evidence type="ECO:0000313" key="14">
    <source>
        <dbReference type="Proteomes" id="UP000785783"/>
    </source>
</evidence>
<feature type="transmembrane region" description="Helical" evidence="12">
    <location>
        <begin position="70"/>
        <end position="91"/>
    </location>
</feature>
<evidence type="ECO:0000256" key="5">
    <source>
        <dbReference type="ARBA" id="ARBA00022692"/>
    </source>
</evidence>